<comment type="caution">
    <text evidence="1">The sequence shown here is derived from an EMBL/GenBank/DDBJ whole genome shotgun (WGS) entry which is preliminary data.</text>
</comment>
<sequence>MYNWFNQFHFSRAVKNTARDFSDAGEVLTRLKCGISRRHQEDLANSVPGAIELLLIQVKKTV</sequence>
<dbReference type="AlphaFoldDB" id="A0A0W8C7H8"/>
<evidence type="ECO:0000313" key="1">
    <source>
        <dbReference type="EMBL" id="KUF80042.1"/>
    </source>
</evidence>
<dbReference type="OrthoDB" id="193300at2759"/>
<accession>A0A0W8C7H8</accession>
<proteinExistence type="predicted"/>
<name>A0A0W8C7H8_PHYNI</name>
<dbReference type="Proteomes" id="UP000052943">
    <property type="component" value="Unassembled WGS sequence"/>
</dbReference>
<protein>
    <submittedName>
        <fullName evidence="1">Uncharacterized protein</fullName>
    </submittedName>
</protein>
<gene>
    <name evidence="1" type="ORF">AM587_10008597</name>
</gene>
<organism evidence="1 2">
    <name type="scientific">Phytophthora nicotianae</name>
    <name type="common">Potato buckeye rot agent</name>
    <name type="synonym">Phytophthora parasitica</name>
    <dbReference type="NCBI Taxonomy" id="4792"/>
    <lineage>
        <taxon>Eukaryota</taxon>
        <taxon>Sar</taxon>
        <taxon>Stramenopiles</taxon>
        <taxon>Oomycota</taxon>
        <taxon>Peronosporomycetes</taxon>
        <taxon>Peronosporales</taxon>
        <taxon>Peronosporaceae</taxon>
        <taxon>Phytophthora</taxon>
    </lineage>
</organism>
<reference evidence="1 2" key="1">
    <citation type="submission" date="2015-11" db="EMBL/GenBank/DDBJ databases">
        <title>Genomes and virulence difference between two physiological races of Phytophthora nicotianae.</title>
        <authorList>
            <person name="Liu H."/>
            <person name="Ma X."/>
            <person name="Yu H."/>
            <person name="Fang D."/>
            <person name="Li Y."/>
            <person name="Wang X."/>
            <person name="Wang W."/>
            <person name="Dong Y."/>
            <person name="Xiao B."/>
        </authorList>
    </citation>
    <scope>NUCLEOTIDE SEQUENCE [LARGE SCALE GENOMIC DNA]</scope>
    <source>
        <strain evidence="2">race 0</strain>
    </source>
</reference>
<dbReference type="EMBL" id="LNFO01004645">
    <property type="protein sequence ID" value="KUF80042.1"/>
    <property type="molecule type" value="Genomic_DNA"/>
</dbReference>
<evidence type="ECO:0000313" key="2">
    <source>
        <dbReference type="Proteomes" id="UP000052943"/>
    </source>
</evidence>